<protein>
    <submittedName>
        <fullName evidence="9">Aminotransferase</fullName>
    </submittedName>
</protein>
<evidence type="ECO:0000256" key="6">
    <source>
        <dbReference type="RuleBase" id="RU004075"/>
    </source>
</evidence>
<dbReference type="AlphaFoldDB" id="A0A178IAR6"/>
<dbReference type="Gene3D" id="3.90.1150.10">
    <property type="entry name" value="Aspartate Aminotransferase, domain 1"/>
    <property type="match status" value="1"/>
</dbReference>
<dbReference type="InterPro" id="IPR015421">
    <property type="entry name" value="PyrdxlP-dep_Trfase_major"/>
</dbReference>
<name>A0A178IAR6_9BACT</name>
<dbReference type="GO" id="GO:0019265">
    <property type="term" value="P:glycine biosynthetic process, by transamination of glyoxylate"/>
    <property type="evidence" value="ECO:0007669"/>
    <property type="project" value="TreeGrafter"/>
</dbReference>
<comment type="cofactor">
    <cofactor evidence="1 5 7">
        <name>pyridoxal 5'-phosphate</name>
        <dbReference type="ChEBI" id="CHEBI:597326"/>
    </cofactor>
</comment>
<organism evidence="9 10">
    <name type="scientific">Termitidicoccus mucosus</name>
    <dbReference type="NCBI Taxonomy" id="1184151"/>
    <lineage>
        <taxon>Bacteria</taxon>
        <taxon>Pseudomonadati</taxon>
        <taxon>Verrucomicrobiota</taxon>
        <taxon>Opitutia</taxon>
        <taxon>Opitutales</taxon>
        <taxon>Opitutaceae</taxon>
        <taxon>Termitidicoccus</taxon>
    </lineage>
</organism>
<dbReference type="InterPro" id="IPR000192">
    <property type="entry name" value="Aminotrans_V_dom"/>
</dbReference>
<comment type="similarity">
    <text evidence="2 6">Belongs to the class-V pyridoxal-phosphate-dependent aminotransferase family.</text>
</comment>
<keyword evidence="9" id="KW-0032">Aminotransferase</keyword>
<comment type="caution">
    <text evidence="9">The sequence shown here is derived from an EMBL/GenBank/DDBJ whole genome shotgun (WGS) entry which is preliminary data.</text>
</comment>
<evidence type="ECO:0000259" key="8">
    <source>
        <dbReference type="Pfam" id="PF00266"/>
    </source>
</evidence>
<dbReference type="GO" id="GO:0004760">
    <property type="term" value="F:L-serine-pyruvate transaminase activity"/>
    <property type="evidence" value="ECO:0007669"/>
    <property type="project" value="TreeGrafter"/>
</dbReference>
<dbReference type="InterPro" id="IPR020578">
    <property type="entry name" value="Aminotrans_V_PyrdxlP_BS"/>
</dbReference>
<dbReference type="STRING" id="1184151.AW736_24570"/>
<dbReference type="PANTHER" id="PTHR21152:SF40">
    <property type="entry name" value="ALANINE--GLYOXYLATE AMINOTRANSFERASE"/>
    <property type="match status" value="1"/>
</dbReference>
<feature type="binding site" evidence="4">
    <location>
        <position position="331"/>
    </location>
    <ligand>
        <name>substrate</name>
    </ligand>
</feature>
<evidence type="ECO:0000256" key="7">
    <source>
        <dbReference type="RuleBase" id="RU004504"/>
    </source>
</evidence>
<dbReference type="PANTHER" id="PTHR21152">
    <property type="entry name" value="AMINOTRANSFERASE CLASS V"/>
    <property type="match status" value="1"/>
</dbReference>
<dbReference type="GO" id="GO:0008453">
    <property type="term" value="F:alanine-glyoxylate transaminase activity"/>
    <property type="evidence" value="ECO:0007669"/>
    <property type="project" value="TreeGrafter"/>
</dbReference>
<accession>A0A178IAR6</accession>
<dbReference type="OrthoDB" id="389074at2"/>
<dbReference type="EMBL" id="LRRQ01000185">
    <property type="protein sequence ID" value="OAM87122.1"/>
    <property type="molecule type" value="Genomic_DNA"/>
</dbReference>
<dbReference type="Gene3D" id="3.40.640.10">
    <property type="entry name" value="Type I PLP-dependent aspartate aminotransferase-like (Major domain)"/>
    <property type="match status" value="1"/>
</dbReference>
<dbReference type="PROSITE" id="PS00595">
    <property type="entry name" value="AA_TRANSFER_CLASS_5"/>
    <property type="match status" value="1"/>
</dbReference>
<sequence>MSYKLFIPGPIAVSEKTLRAMAQPMIGHRSPDFVALYNSIQPDLQALMFTKDPVYLSTSSAWGCMEGAIRNVVKKKVLNCMNGAFSDKWFDVSKRCGKDATALKFDWGQPVDPDAVRAELATGQYDAITLIHNETSCGCMSDLPALMAVIREFPEVISIVDTVSSFSAVPIKKDELGIDVLITGSQKALALPPGLALLSVSKRALERAAALPDRGYYFDFLEFQANHEKGMTPSTPCIALIYALKSKLEDIKAEGIDARFARHARLNQTVRDFLFAKGFKLFPKEGYGSISLNCFANTLNIDLSALNKTLKTKHALVIDGGYGKLKGKTFRISNMGDETDATIAALLKSLDAALAETPVLAAAG</sequence>
<feature type="modified residue" description="N6-(pyridoxal phosphate)lysine" evidence="5">
    <location>
        <position position="187"/>
    </location>
</feature>
<dbReference type="SUPFAM" id="SSF53383">
    <property type="entry name" value="PLP-dependent transferases"/>
    <property type="match status" value="1"/>
</dbReference>
<keyword evidence="10" id="KW-1185">Reference proteome</keyword>
<evidence type="ECO:0000313" key="9">
    <source>
        <dbReference type="EMBL" id="OAM87122.1"/>
    </source>
</evidence>
<dbReference type="PIRSF" id="PIRSF000524">
    <property type="entry name" value="SPT"/>
    <property type="match status" value="1"/>
</dbReference>
<evidence type="ECO:0000256" key="1">
    <source>
        <dbReference type="ARBA" id="ARBA00001933"/>
    </source>
</evidence>
<proteinExistence type="inferred from homology"/>
<reference evidence="9 10" key="1">
    <citation type="submission" date="2016-01" db="EMBL/GenBank/DDBJ databases">
        <title>High potential of lignocellulose degradation of a new Verrucomicrobia species.</title>
        <authorList>
            <person name="Wang Y."/>
            <person name="Shi Y."/>
            <person name="Qiu Z."/>
            <person name="Liu S."/>
            <person name="Yang H."/>
        </authorList>
    </citation>
    <scope>NUCLEOTIDE SEQUENCE [LARGE SCALE GENOMIC DNA]</scope>
    <source>
        <strain evidence="9 10">TSB47</strain>
    </source>
</reference>
<dbReference type="Proteomes" id="UP000078486">
    <property type="component" value="Unassembled WGS sequence"/>
</dbReference>
<keyword evidence="3 5" id="KW-0663">Pyridoxal phosphate</keyword>
<evidence type="ECO:0000256" key="4">
    <source>
        <dbReference type="PIRSR" id="PIRSR000524-1"/>
    </source>
</evidence>
<dbReference type="InterPro" id="IPR015424">
    <property type="entry name" value="PyrdxlP-dep_Trfase"/>
</dbReference>
<evidence type="ECO:0000256" key="5">
    <source>
        <dbReference type="PIRSR" id="PIRSR000524-50"/>
    </source>
</evidence>
<dbReference type="Pfam" id="PF00266">
    <property type="entry name" value="Aminotran_5"/>
    <property type="match status" value="1"/>
</dbReference>
<dbReference type="InterPro" id="IPR015422">
    <property type="entry name" value="PyrdxlP-dep_Trfase_small"/>
</dbReference>
<dbReference type="RefSeq" id="WP_068772935.1">
    <property type="nucleotide sequence ID" value="NZ_CP109796.1"/>
</dbReference>
<evidence type="ECO:0000313" key="10">
    <source>
        <dbReference type="Proteomes" id="UP000078486"/>
    </source>
</evidence>
<gene>
    <name evidence="9" type="ORF">AW736_24570</name>
</gene>
<keyword evidence="9" id="KW-0808">Transferase</keyword>
<dbReference type="InterPro" id="IPR024169">
    <property type="entry name" value="SP_NH2Trfase/AEP_transaminase"/>
</dbReference>
<feature type="domain" description="Aminotransferase class V" evidence="8">
    <location>
        <begin position="89"/>
        <end position="274"/>
    </location>
</feature>
<evidence type="ECO:0000256" key="3">
    <source>
        <dbReference type="ARBA" id="ARBA00022898"/>
    </source>
</evidence>
<evidence type="ECO:0000256" key="2">
    <source>
        <dbReference type="ARBA" id="ARBA00009236"/>
    </source>
</evidence>